<dbReference type="Proteomes" id="UP001611397">
    <property type="component" value="Unassembled WGS sequence"/>
</dbReference>
<organism evidence="2 3">
    <name type="scientific">Streptomyces olivaceoviridis</name>
    <name type="common">Streptomyces corchorusii</name>
    <dbReference type="NCBI Taxonomy" id="1921"/>
    <lineage>
        <taxon>Bacteria</taxon>
        <taxon>Bacillati</taxon>
        <taxon>Actinomycetota</taxon>
        <taxon>Actinomycetes</taxon>
        <taxon>Kitasatosporales</taxon>
        <taxon>Streptomycetaceae</taxon>
        <taxon>Streptomyces</taxon>
    </lineage>
</organism>
<comment type="caution">
    <text evidence="2">The sequence shown here is derived from an EMBL/GenBank/DDBJ whole genome shotgun (WGS) entry which is preliminary data.</text>
</comment>
<dbReference type="InterPro" id="IPR057200">
    <property type="entry name" value="DUF7878"/>
</dbReference>
<gene>
    <name evidence="2" type="ORF">ACH49L_03645</name>
</gene>
<evidence type="ECO:0000313" key="3">
    <source>
        <dbReference type="Proteomes" id="UP001611397"/>
    </source>
</evidence>
<evidence type="ECO:0000313" key="2">
    <source>
        <dbReference type="EMBL" id="MFI2154783.1"/>
    </source>
</evidence>
<accession>A0ABW7V042</accession>
<protein>
    <recommendedName>
        <fullName evidence="1">DUF7878 domain-containing protein</fullName>
    </recommendedName>
</protein>
<evidence type="ECO:0000259" key="1">
    <source>
        <dbReference type="Pfam" id="PF25297"/>
    </source>
</evidence>
<keyword evidence="3" id="KW-1185">Reference proteome</keyword>
<dbReference type="EMBL" id="JBIRWM010000001">
    <property type="protein sequence ID" value="MFI2154783.1"/>
    <property type="molecule type" value="Genomic_DNA"/>
</dbReference>
<reference evidence="2 3" key="1">
    <citation type="submission" date="2024-10" db="EMBL/GenBank/DDBJ databases">
        <title>The Natural Products Discovery Center: Release of the First 8490 Sequenced Strains for Exploring Actinobacteria Biosynthetic Diversity.</title>
        <authorList>
            <person name="Kalkreuter E."/>
            <person name="Kautsar S.A."/>
            <person name="Yang D."/>
            <person name="Bader C.D."/>
            <person name="Teijaro C.N."/>
            <person name="Fluegel L."/>
            <person name="Davis C.M."/>
            <person name="Simpson J.R."/>
            <person name="Lauterbach L."/>
            <person name="Steele A.D."/>
            <person name="Gui C."/>
            <person name="Meng S."/>
            <person name="Li G."/>
            <person name="Viehrig K."/>
            <person name="Ye F."/>
            <person name="Su P."/>
            <person name="Kiefer A.F."/>
            <person name="Nichols A."/>
            <person name="Cepeda A.J."/>
            <person name="Yan W."/>
            <person name="Fan B."/>
            <person name="Jiang Y."/>
            <person name="Adhikari A."/>
            <person name="Zheng C.-J."/>
            <person name="Schuster L."/>
            <person name="Cowan T.M."/>
            <person name="Smanski M.J."/>
            <person name="Chevrette M.G."/>
            <person name="De Carvalho L.P.S."/>
            <person name="Shen B."/>
        </authorList>
    </citation>
    <scope>NUCLEOTIDE SEQUENCE [LARGE SCALE GENOMIC DNA]</scope>
    <source>
        <strain evidence="2 3">NPDC020295</strain>
    </source>
</reference>
<sequence length="156" mass="16961">MPVTVTYENLNTSDLPRRGMTPATAPVHVLLVDLEADLVIRDGGRTVCAVEDFPVAELARALVTWLERDGEGQAREGFRFESMSFEELGTVRIEETGGGWRVGSVFEPDDWTAPVPWEVLVAELTRFTEAVREGVTDLGAAPLLIPALSTPPSPGK</sequence>
<dbReference type="RefSeq" id="WP_244218081.1">
    <property type="nucleotide sequence ID" value="NZ_JBIRUT010000001.1"/>
</dbReference>
<proteinExistence type="predicted"/>
<dbReference type="Pfam" id="PF25297">
    <property type="entry name" value="DUF7878"/>
    <property type="match status" value="1"/>
</dbReference>
<feature type="domain" description="DUF7878" evidence="1">
    <location>
        <begin position="30"/>
        <end position="133"/>
    </location>
</feature>
<name>A0ABW7V042_STROI</name>